<evidence type="ECO:0000256" key="1">
    <source>
        <dbReference type="ARBA" id="ARBA00004651"/>
    </source>
</evidence>
<evidence type="ECO:0000256" key="6">
    <source>
        <dbReference type="ARBA" id="ARBA00022989"/>
    </source>
</evidence>
<evidence type="ECO:0000259" key="10">
    <source>
        <dbReference type="Pfam" id="PF02355"/>
    </source>
</evidence>
<proteinExistence type="predicted"/>
<dbReference type="AlphaFoldDB" id="A0A645ATS6"/>
<dbReference type="EMBL" id="VSSQ01015390">
    <property type="protein sequence ID" value="MPM55691.1"/>
    <property type="molecule type" value="Genomic_DNA"/>
</dbReference>
<accession>A0A645ATS6</accession>
<dbReference type="Pfam" id="PF02355">
    <property type="entry name" value="SecD_SecF_C"/>
    <property type="match status" value="1"/>
</dbReference>
<dbReference type="SUPFAM" id="SSF82866">
    <property type="entry name" value="Multidrug efflux transporter AcrB transmembrane domain"/>
    <property type="match status" value="1"/>
</dbReference>
<name>A0A645ATS6_9ZZZZ</name>
<evidence type="ECO:0000256" key="9">
    <source>
        <dbReference type="SAM" id="Phobius"/>
    </source>
</evidence>
<keyword evidence="8 9" id="KW-0472">Membrane</keyword>
<dbReference type="PANTHER" id="PTHR30081">
    <property type="entry name" value="PROTEIN-EXPORT MEMBRANE PROTEIN SEC"/>
    <property type="match status" value="1"/>
</dbReference>
<evidence type="ECO:0000313" key="11">
    <source>
        <dbReference type="EMBL" id="MPM55691.1"/>
    </source>
</evidence>
<evidence type="ECO:0000256" key="8">
    <source>
        <dbReference type="ARBA" id="ARBA00023136"/>
    </source>
</evidence>
<protein>
    <submittedName>
        <fullName evidence="11">Protein translocase subunit SecF</fullName>
    </submittedName>
</protein>
<reference evidence="11" key="1">
    <citation type="submission" date="2019-08" db="EMBL/GenBank/DDBJ databases">
        <authorList>
            <person name="Kucharzyk K."/>
            <person name="Murdoch R.W."/>
            <person name="Higgins S."/>
            <person name="Loffler F."/>
        </authorList>
    </citation>
    <scope>NUCLEOTIDE SEQUENCE</scope>
</reference>
<dbReference type="PANTHER" id="PTHR30081:SF8">
    <property type="entry name" value="PROTEIN TRANSLOCASE SUBUNIT SECF"/>
    <property type="match status" value="1"/>
</dbReference>
<feature type="transmembrane region" description="Helical" evidence="9">
    <location>
        <begin position="57"/>
        <end position="75"/>
    </location>
</feature>
<keyword evidence="6 9" id="KW-1133">Transmembrane helix</keyword>
<keyword evidence="3" id="KW-1003">Cell membrane</keyword>
<dbReference type="GO" id="GO:0015031">
    <property type="term" value="P:protein transport"/>
    <property type="evidence" value="ECO:0007669"/>
    <property type="project" value="UniProtKB-KW"/>
</dbReference>
<evidence type="ECO:0000256" key="2">
    <source>
        <dbReference type="ARBA" id="ARBA00022448"/>
    </source>
</evidence>
<dbReference type="InterPro" id="IPR022813">
    <property type="entry name" value="SecD/SecF_arch_bac"/>
</dbReference>
<sequence length="118" mass="13128">MDIDQTFIAAVLTIIGYSINDSVVIFDRIREYRTLYPKRDLVSNINEALNSTLSRTLNTGGTTLVTMLAIAIFGGEVIRGFSVALIVGILIGTYSSIFVGTPIVYDFYRRKEAKKIKE</sequence>
<feature type="domain" description="Protein export membrane protein SecD/SecF C-terminal" evidence="10">
    <location>
        <begin position="2"/>
        <end position="109"/>
    </location>
</feature>
<keyword evidence="4 9" id="KW-0812">Transmembrane</keyword>
<feature type="transmembrane region" description="Helical" evidence="9">
    <location>
        <begin position="81"/>
        <end position="108"/>
    </location>
</feature>
<keyword evidence="2" id="KW-0813">Transport</keyword>
<comment type="caution">
    <text evidence="11">The sequence shown here is derived from an EMBL/GenBank/DDBJ whole genome shotgun (WGS) entry which is preliminary data.</text>
</comment>
<comment type="subcellular location">
    <subcellularLocation>
        <location evidence="1">Cell membrane</location>
        <topology evidence="1">Multi-pass membrane protein</topology>
    </subcellularLocation>
</comment>
<evidence type="ECO:0000256" key="4">
    <source>
        <dbReference type="ARBA" id="ARBA00022692"/>
    </source>
</evidence>
<keyword evidence="5" id="KW-0653">Protein transport</keyword>
<dbReference type="Gene3D" id="1.20.1640.10">
    <property type="entry name" value="Multidrug efflux transporter AcrB transmembrane domain"/>
    <property type="match status" value="1"/>
</dbReference>
<evidence type="ECO:0000256" key="5">
    <source>
        <dbReference type="ARBA" id="ARBA00022927"/>
    </source>
</evidence>
<organism evidence="11">
    <name type="scientific">bioreactor metagenome</name>
    <dbReference type="NCBI Taxonomy" id="1076179"/>
    <lineage>
        <taxon>unclassified sequences</taxon>
        <taxon>metagenomes</taxon>
        <taxon>ecological metagenomes</taxon>
    </lineage>
</organism>
<dbReference type="InterPro" id="IPR022645">
    <property type="entry name" value="SecD/SecF_bac"/>
</dbReference>
<dbReference type="PRINTS" id="PR01755">
    <property type="entry name" value="SECFTRNLCASE"/>
</dbReference>
<evidence type="ECO:0000256" key="3">
    <source>
        <dbReference type="ARBA" id="ARBA00022475"/>
    </source>
</evidence>
<feature type="transmembrane region" description="Helical" evidence="9">
    <location>
        <begin position="6"/>
        <end position="26"/>
    </location>
</feature>
<gene>
    <name evidence="11" type="primary">secF_14</name>
    <name evidence="11" type="ORF">SDC9_102488</name>
</gene>
<evidence type="ECO:0000256" key="7">
    <source>
        <dbReference type="ARBA" id="ARBA00023010"/>
    </source>
</evidence>
<dbReference type="InterPro" id="IPR048634">
    <property type="entry name" value="SecD_SecF_C"/>
</dbReference>
<keyword evidence="7" id="KW-0811">Translocation</keyword>
<dbReference type="GO" id="GO:0005886">
    <property type="term" value="C:plasma membrane"/>
    <property type="evidence" value="ECO:0007669"/>
    <property type="project" value="UniProtKB-SubCell"/>
</dbReference>